<dbReference type="EMBL" id="LKCW01000068">
    <property type="protein sequence ID" value="KPM41261.1"/>
    <property type="molecule type" value="Genomic_DNA"/>
</dbReference>
<evidence type="ECO:0000313" key="18">
    <source>
        <dbReference type="EMBL" id="KPM41261.1"/>
    </source>
</evidence>
<dbReference type="PANTHER" id="PTHR21512">
    <property type="entry name" value="TRAFFICKING PROTEIN PARTICLE COMPLEX SUBUNIT 9"/>
    <property type="match status" value="1"/>
</dbReference>
<comment type="subcellular location">
    <subcellularLocation>
        <location evidence="2">Golgi apparatus</location>
    </subcellularLocation>
</comment>
<feature type="domain" description="Trs120/TRAPPC9 N-terminal" evidence="13">
    <location>
        <begin position="6"/>
        <end position="417"/>
    </location>
</feature>
<dbReference type="Pfam" id="PF26251">
    <property type="entry name" value="TPR_TRAPPC9-Trs120"/>
    <property type="match status" value="1"/>
</dbReference>
<evidence type="ECO:0000259" key="13">
    <source>
        <dbReference type="Pfam" id="PF08626"/>
    </source>
</evidence>
<dbReference type="InterPro" id="IPR058563">
    <property type="entry name" value="Trs120_TRAPPC9_N"/>
</dbReference>
<dbReference type="InterPro" id="IPR006805">
    <property type="entry name" value="Anth_synth_I_N"/>
</dbReference>
<sequence>MSLDPLLPVAPARVKALLLPLGQIKADRFTAFVERLHQEHVVHLRDISPDGRPNRNMFSPLAYPDGAIIFDLVTHVPPPSHLTLSPFDLYREPLAVIALADGTELKQATFSKRSSANGTGPTTVEKNIRVLYQELEDLRDNYPKALVHQVLLYDYVSPENTEIPMPEGLVAVPPAEDCKRTTMKTVMCDISSLLLAEMTTLAKSFEAMTTIESPGHYSGGRHTNGSSWSGEGGVNGLPGRNSRFSLHQGRSSSAGGIMDKHNARMSMPPASSRPALHSSSSTPGRPSTPVKSGLSNPPMASGVQSPESSESTPDQISSRPDISEGTREISRDRVSVQGFGPGGANERWRQKGKGRVHIVVGSLYLQAGRWSDALKELVNGANVARSSNDHVWHGKALELILVNLLLLGWSKLEFQIPAPCYGPQDRPTSVSSKTDLEPITDQPKHLKNLQALLPDLMERILALYSRISAENLPPLPLAETHIRFAKILSALHLSEGKLGPRSLTIMVYGAPPNETLNPSPRYLVSPTRQQIVNMLFKAFPSTASELLTTVDRASILSGIATVLGPLGLHRKKAMVIRELVSVLIGGLVEARTRGAADMGIHPAAGLISLAVGGGSGNGAMALDLGDADIEEGVEALLGVLCRSYSIVGFDMARKATASAPDVIDDSDEAVIARILGQSSARFFGFPEVKLNILRACINFSEALPDFNGVLKFSSDLLRTAGSGVAPGPRREDASPIIHRDEQVRLSTNISRTSNLAQRLGLSLTAEYWDEFLVRSITLEPPPNTRTPIPHAKSVLPGATASRASQDVDPFIYNPFLKKPDEAVDQNLVAGELATFKITLQNPYDIEVDIEKIQVATEGVEFEPIPEVTVIGPYRTQVLRLRGRPKAAGEIKVTGAVIKVRGCRERRFPVFSAPWTPSRDVKVKAKGIAALEESVTTVKPFTRALEAETLSLKVIQQQPLVVVKSTTLAQTSIMILEGERQVFSVTLQNLSTTPVDFMLFSFKDSTQEPLQAALNNRDATPAELYEYELILMKRQALRLPRSQRGRKIAPGGEATFEFEIFGKPGLRSAMIQVDYTHLGCPQDEITEQFYTRQVSLNLTVTVNASVELARIDALAVYGDVPKPIWDRLGSTVAAKPGDYCLVSMDLRNAWPSQMAIRLESDDGVAVEDDILPGNTSRVIMPVKRVYLEDPHATIPTLNPSRNRQFVVSTSKISPDMERANREAFWYREKILGCLKATWKTTLLPKRSGTIDLRNIRLTSRMIEAIKVDEVGIEVWVEAMEGGDSERDVAYVDEFSTLKVRVTNRTAKPMYPVVRIMPALCHRPATVALEFTRKFAWNGTLQQVMSELKGHDSAEISLGMTALCRGEFEITASVEEVQVWEEVAASSKPQGRPRSETQSMMDAALGVKQRRMWHARQPCMLTGVYSGERPLGSNGLAPALVGQLLTRGGGSGFSRQKIDLEAGAGLVDFSLAPLSFTLALIRRLPISSILSWRRFMRGGKTRLSEEMATGSKVESEAAAASASTSRPRRILFIDAYDSFTNNIVSLLRAILGAEVFVIRIDLSTLHKSGAGAGVGAGHGDGDESGPERWTEVEFVDNLAHFDAVVCGPGPGSPLNLDDVGAFRLLWHLPPQLQVPVLGICLGFQSLVAAHGGAIRRLQRGLHGMVRDIEHRDDVPGDIFCGVSDFKATLYHSLSTDIGQDNDDDNAVPYDEWRRRARWVPTAKAPLLQPLAWATETRDDGRGERILMGVRHVTRPLWGLQYHPESVCTEPAAHAVLENWFRAALRWNEARGRTTIRRGPLVQIQTLSPPSHLERSRGAPWTPGPLADDVGGDCVYTYRTVALPRGAGAPEVVEALGLAAGEAVVLDSSSSKNGDPLALSSIVALDVEAALRFEYHVSDDFVTMRLPGRNGSVERVQTVNLRDGAINVWEIISKFWEARSHPSGSCDTTSAFKGGFMGFITYEMGLQDLDKEMVSGQRGHRRPDVCLAWVSKSVVLDHKAGIAYVQHLKPRGSDDEWLDSITEKMQTSHAWLRAGRNGVNGHTNGHINGHIKEHTDSLCNSPLNHRPKIRTPHPDTYEEQVRACQDFIAAGESYELCLTSQTTMTRPRQQPNHDGSPWSIYQTLRKKQPAPFGSFIRLGGATLLSSSPERFLSHDSNGLCSMRPMKGTVRKSEAVSTLAQAEKILHIPKEEAENLMIVDLVRHDLHGVCGVGNVTVPDLMKVEEYATVFQMITVVNGQLPSRHGNSADPGRAYTGLDALAAALPPGSMTGAPKKRSCEILQVIEGEQERSLYSGVVGYMDVTGAGDWSVTIRTMFRWDDEEAPADEAAGETEPREVWRIGAGGAVTILSTPEGERDEMFTKLAGPMGVFRDAA</sequence>
<evidence type="ECO:0000259" key="15">
    <source>
        <dbReference type="Pfam" id="PF26254"/>
    </source>
</evidence>
<feature type="domain" description="Anthranilate synthase component I N-terminal" evidence="12">
    <location>
        <begin position="1861"/>
        <end position="1999"/>
    </location>
</feature>
<feature type="domain" description="Trs120/TRAPPC9 third Ig-like" evidence="16">
    <location>
        <begin position="1105"/>
        <end position="1265"/>
    </location>
</feature>
<dbReference type="PANTHER" id="PTHR21512:SF5">
    <property type="entry name" value="TRAFFICKING PROTEIN PARTICLE COMPLEX SUBUNIT 9"/>
    <property type="match status" value="1"/>
</dbReference>
<dbReference type="InterPro" id="IPR058564">
    <property type="entry name" value="TPR_TRAPPC9_Trs120"/>
</dbReference>
<keyword evidence="5" id="KW-0315">Glutamine amidotransferase</keyword>
<dbReference type="SUPFAM" id="SSF52317">
    <property type="entry name" value="Class I glutamine amidotransferase-like"/>
    <property type="match status" value="1"/>
</dbReference>
<evidence type="ECO:0000256" key="1">
    <source>
        <dbReference type="ARBA" id="ARBA00001000"/>
    </source>
</evidence>
<dbReference type="Gene3D" id="3.40.50.880">
    <property type="match status" value="1"/>
</dbReference>
<dbReference type="UniPathway" id="UPA00077">
    <property type="reaction ID" value="UER00149"/>
</dbReference>
<gene>
    <name evidence="18" type="ORF">AK830_g5271</name>
</gene>
<evidence type="ECO:0000256" key="5">
    <source>
        <dbReference type="ARBA" id="ARBA00022962"/>
    </source>
</evidence>
<accession>A0A0P7BEL3</accession>
<organism evidence="18 19">
    <name type="scientific">Neonectria ditissima</name>
    <dbReference type="NCBI Taxonomy" id="78410"/>
    <lineage>
        <taxon>Eukaryota</taxon>
        <taxon>Fungi</taxon>
        <taxon>Dikarya</taxon>
        <taxon>Ascomycota</taxon>
        <taxon>Pezizomycotina</taxon>
        <taxon>Sordariomycetes</taxon>
        <taxon>Hypocreomycetidae</taxon>
        <taxon>Hypocreales</taxon>
        <taxon>Nectriaceae</taxon>
        <taxon>Neonectria</taxon>
    </lineage>
</organism>
<dbReference type="GO" id="GO:0046820">
    <property type="term" value="F:4-amino-4-deoxychorismate synthase activity"/>
    <property type="evidence" value="ECO:0007669"/>
    <property type="project" value="UniProtKB-EC"/>
</dbReference>
<evidence type="ECO:0000256" key="8">
    <source>
        <dbReference type="ARBA" id="ARBA00031904"/>
    </source>
</evidence>
<dbReference type="InterPro" id="IPR058568">
    <property type="entry name" value="Ig_TRAPPC9_Trs120_4th"/>
</dbReference>
<dbReference type="GO" id="GO:0005802">
    <property type="term" value="C:trans-Golgi network"/>
    <property type="evidence" value="ECO:0007669"/>
    <property type="project" value="TreeGrafter"/>
</dbReference>
<evidence type="ECO:0000259" key="16">
    <source>
        <dbReference type="Pfam" id="PF26282"/>
    </source>
</evidence>
<dbReference type="Proteomes" id="UP000050424">
    <property type="component" value="Unassembled WGS sequence"/>
</dbReference>
<dbReference type="Pfam" id="PF00117">
    <property type="entry name" value="GATase"/>
    <property type="match status" value="1"/>
</dbReference>
<feature type="compositionally biased region" description="Polar residues" evidence="9">
    <location>
        <begin position="302"/>
        <end position="320"/>
    </location>
</feature>
<feature type="region of interest" description="Disordered" evidence="9">
    <location>
        <begin position="213"/>
        <end position="351"/>
    </location>
</feature>
<dbReference type="OrthoDB" id="27962at2759"/>
<feature type="compositionally biased region" description="Low complexity" evidence="9">
    <location>
        <begin position="268"/>
        <end position="289"/>
    </location>
</feature>
<dbReference type="InterPro" id="IPR005801">
    <property type="entry name" value="ADC_synthase"/>
</dbReference>
<dbReference type="GO" id="GO:0046656">
    <property type="term" value="P:folic acid biosynthetic process"/>
    <property type="evidence" value="ECO:0007669"/>
    <property type="project" value="UniProtKB-KW"/>
</dbReference>
<evidence type="ECO:0000259" key="14">
    <source>
        <dbReference type="Pfam" id="PF26251"/>
    </source>
</evidence>
<evidence type="ECO:0000313" key="19">
    <source>
        <dbReference type="Proteomes" id="UP000050424"/>
    </source>
</evidence>
<dbReference type="Pfam" id="PF08626">
    <property type="entry name" value="TRAPPC9-Trs120"/>
    <property type="match status" value="1"/>
</dbReference>
<dbReference type="Pfam" id="PF00425">
    <property type="entry name" value="Chorismate_bind"/>
    <property type="match status" value="1"/>
</dbReference>
<evidence type="ECO:0000259" key="11">
    <source>
        <dbReference type="Pfam" id="PF00425"/>
    </source>
</evidence>
<dbReference type="Gene3D" id="3.60.120.10">
    <property type="entry name" value="Anthranilate synthase"/>
    <property type="match status" value="1"/>
</dbReference>
<dbReference type="InterPro" id="IPR015890">
    <property type="entry name" value="Chorismate_C"/>
</dbReference>
<proteinExistence type="predicted"/>
<dbReference type="Pfam" id="PF26254">
    <property type="entry name" value="Ig_TRAPPC9-Trs120_1st"/>
    <property type="match status" value="1"/>
</dbReference>
<comment type="catalytic activity">
    <reaction evidence="1">
        <text>chorismate + L-glutamine = 4-amino-4-deoxychorismate + L-glutamate</text>
        <dbReference type="Rhea" id="RHEA:11672"/>
        <dbReference type="ChEBI" id="CHEBI:29748"/>
        <dbReference type="ChEBI" id="CHEBI:29985"/>
        <dbReference type="ChEBI" id="CHEBI:58359"/>
        <dbReference type="ChEBI" id="CHEBI:58406"/>
        <dbReference type="EC" id="2.6.1.85"/>
    </reaction>
</comment>
<dbReference type="Pfam" id="PF26280">
    <property type="entry name" value="Ig_TRAPPC9-Trs120_2nd"/>
    <property type="match status" value="1"/>
</dbReference>
<feature type="compositionally biased region" description="Polar residues" evidence="9">
    <location>
        <begin position="242"/>
        <end position="254"/>
    </location>
</feature>
<dbReference type="CDD" id="cd01743">
    <property type="entry name" value="GATase1_Anthranilate_Synthase"/>
    <property type="match status" value="1"/>
</dbReference>
<feature type="domain" description="Trs120/TRAPPC9 first Ig-like" evidence="15">
    <location>
        <begin position="773"/>
        <end position="955"/>
    </location>
</feature>
<evidence type="ECO:0000259" key="17">
    <source>
        <dbReference type="Pfam" id="PF26283"/>
    </source>
</evidence>
<evidence type="ECO:0000259" key="10">
    <source>
        <dbReference type="Pfam" id="PF00117"/>
    </source>
</evidence>
<dbReference type="InterPro" id="IPR017926">
    <property type="entry name" value="GATASE"/>
</dbReference>
<dbReference type="InterPro" id="IPR029062">
    <property type="entry name" value="Class_I_gatase-like"/>
</dbReference>
<keyword evidence="4" id="KW-0289">Folate biosynthesis</keyword>
<feature type="domain" description="Glutamine amidotransferase" evidence="10">
    <location>
        <begin position="1530"/>
        <end position="1778"/>
    </location>
</feature>
<evidence type="ECO:0000259" key="12">
    <source>
        <dbReference type="Pfam" id="PF04715"/>
    </source>
</evidence>
<evidence type="ECO:0000256" key="9">
    <source>
        <dbReference type="SAM" id="MobiDB-lite"/>
    </source>
</evidence>
<evidence type="ECO:0000256" key="2">
    <source>
        <dbReference type="ARBA" id="ARBA00004555"/>
    </source>
</evidence>
<dbReference type="STRING" id="78410.A0A0P7BEL3"/>
<evidence type="ECO:0000256" key="6">
    <source>
        <dbReference type="ARBA" id="ARBA00023034"/>
    </source>
</evidence>
<dbReference type="NCBIfam" id="TIGR01823">
    <property type="entry name" value="PabB-fungal"/>
    <property type="match status" value="1"/>
</dbReference>
<comment type="caution">
    <text evidence="18">The sequence shown here is derived from an EMBL/GenBank/DDBJ whole genome shotgun (WGS) entry which is preliminary data.</text>
</comment>
<evidence type="ECO:0000256" key="7">
    <source>
        <dbReference type="ARBA" id="ARBA00031329"/>
    </source>
</evidence>
<name>A0A0P7BEL3_9HYPO</name>
<evidence type="ECO:0000256" key="4">
    <source>
        <dbReference type="ARBA" id="ARBA00022909"/>
    </source>
</evidence>
<feature type="domain" description="Trs120/TRAPPC9 TPR region" evidence="14">
    <location>
        <begin position="449"/>
        <end position="760"/>
    </location>
</feature>
<dbReference type="InterPro" id="IPR058567">
    <property type="entry name" value="Ig_TRAPPC9_Trs120_3rd"/>
</dbReference>
<evidence type="ECO:0000256" key="3">
    <source>
        <dbReference type="ARBA" id="ARBA00005009"/>
    </source>
</evidence>
<feature type="domain" description="Trs120/TRAPPC9 fourth Ig-like" evidence="17">
    <location>
        <begin position="1270"/>
        <end position="1420"/>
    </location>
</feature>
<dbReference type="Pfam" id="PF26283">
    <property type="entry name" value="Ig_TRAPPC9-Trs120_4th"/>
    <property type="match status" value="1"/>
</dbReference>
<comment type="pathway">
    <text evidence="3">Cofactor biosynthesis; tetrahydrofolate biosynthesis; 4-aminobenzoate from chorismate: step 1/2.</text>
</comment>
<keyword evidence="6" id="KW-0333">Golgi apparatus</keyword>
<dbReference type="InterPro" id="IPR058565">
    <property type="entry name" value="Ig_TRAPPC9_Trs120_1st"/>
</dbReference>
<reference evidence="18 19" key="1">
    <citation type="submission" date="2015-09" db="EMBL/GenBank/DDBJ databases">
        <title>Draft genome of a European isolate of the apple canker pathogen Neonectria ditissima.</title>
        <authorList>
            <person name="Gomez-Cortecero A."/>
            <person name="Harrison R.J."/>
            <person name="Armitage A.D."/>
        </authorList>
    </citation>
    <scope>NUCLEOTIDE SEQUENCE [LARGE SCALE GENOMIC DNA]</scope>
    <source>
        <strain evidence="18 19">R09/05</strain>
    </source>
</reference>
<keyword evidence="19" id="KW-1185">Reference proteome</keyword>
<dbReference type="SUPFAM" id="SSF56322">
    <property type="entry name" value="ADC synthase"/>
    <property type="match status" value="1"/>
</dbReference>
<dbReference type="InterPro" id="IPR010117">
    <property type="entry name" value="PabB_fungal"/>
</dbReference>
<dbReference type="PROSITE" id="PS51273">
    <property type="entry name" value="GATASE_TYPE_1"/>
    <property type="match status" value="1"/>
</dbReference>
<protein>
    <recommendedName>
        <fullName evidence="8">p-aminobenzoic acid synthase</fullName>
    </recommendedName>
    <alternativeName>
        <fullName evidence="7">Para-aminobenzoate synthase</fullName>
    </alternativeName>
</protein>
<feature type="domain" description="Chorismate-utilising enzyme C-terminal" evidence="11">
    <location>
        <begin position="2072"/>
        <end position="2358"/>
    </location>
</feature>
<feature type="compositionally biased region" description="Basic and acidic residues" evidence="9">
    <location>
        <begin position="321"/>
        <end position="334"/>
    </location>
</feature>
<dbReference type="GO" id="GO:0046654">
    <property type="term" value="P:tetrahydrofolate biosynthetic process"/>
    <property type="evidence" value="ECO:0007669"/>
    <property type="project" value="UniProtKB-UniPathway"/>
</dbReference>
<dbReference type="InterPro" id="IPR013935">
    <property type="entry name" value="Trs120_TRAPPC9"/>
</dbReference>
<dbReference type="Pfam" id="PF26282">
    <property type="entry name" value="Ig_TRAPPC9-Trs120_3rd"/>
    <property type="match status" value="1"/>
</dbReference>
<dbReference type="InterPro" id="IPR006221">
    <property type="entry name" value="TrpG/PapA_dom"/>
</dbReference>
<dbReference type="Pfam" id="PF04715">
    <property type="entry name" value="Anth_synt_I_N"/>
    <property type="match status" value="1"/>
</dbReference>